<feature type="transmembrane region" description="Helical" evidence="1">
    <location>
        <begin position="61"/>
        <end position="83"/>
    </location>
</feature>
<organism evidence="2">
    <name type="scientific">Anguilla anguilla</name>
    <name type="common">European freshwater eel</name>
    <name type="synonym">Muraena anguilla</name>
    <dbReference type="NCBI Taxonomy" id="7936"/>
    <lineage>
        <taxon>Eukaryota</taxon>
        <taxon>Metazoa</taxon>
        <taxon>Chordata</taxon>
        <taxon>Craniata</taxon>
        <taxon>Vertebrata</taxon>
        <taxon>Euteleostomi</taxon>
        <taxon>Actinopterygii</taxon>
        <taxon>Neopterygii</taxon>
        <taxon>Teleostei</taxon>
        <taxon>Anguilliformes</taxon>
        <taxon>Anguillidae</taxon>
        <taxon>Anguilla</taxon>
    </lineage>
</organism>
<reference evidence="2" key="1">
    <citation type="submission" date="2014-11" db="EMBL/GenBank/DDBJ databases">
        <authorList>
            <person name="Amaro Gonzalez C."/>
        </authorList>
    </citation>
    <scope>NUCLEOTIDE SEQUENCE</scope>
</reference>
<dbReference type="EMBL" id="GBXM01011591">
    <property type="protein sequence ID" value="JAH96986.1"/>
    <property type="molecule type" value="Transcribed_RNA"/>
</dbReference>
<feature type="transmembrane region" description="Helical" evidence="1">
    <location>
        <begin position="27"/>
        <end position="49"/>
    </location>
</feature>
<accession>A0A0E9X3D9</accession>
<protein>
    <submittedName>
        <fullName evidence="2">Uncharacterized protein</fullName>
    </submittedName>
</protein>
<sequence length="85" mass="10344">MDVGKRSELNGLPHIKMQFHRCNGGRALMYCYYAVNEVSFLLNFQFFFFKHFYFRTIYYSVFLNFWVCAFFSSFGFFFHFAFISV</sequence>
<reference evidence="2" key="2">
    <citation type="journal article" date="2015" name="Fish Shellfish Immunol.">
        <title>Early steps in the European eel (Anguilla anguilla)-Vibrio vulnificus interaction in the gills: Role of the RtxA13 toxin.</title>
        <authorList>
            <person name="Callol A."/>
            <person name="Pajuelo D."/>
            <person name="Ebbesson L."/>
            <person name="Teles M."/>
            <person name="MacKenzie S."/>
            <person name="Amaro C."/>
        </authorList>
    </citation>
    <scope>NUCLEOTIDE SEQUENCE</scope>
</reference>
<dbReference type="AlphaFoldDB" id="A0A0E9X3D9"/>
<keyword evidence="1" id="KW-1133">Transmembrane helix</keyword>
<evidence type="ECO:0000256" key="1">
    <source>
        <dbReference type="SAM" id="Phobius"/>
    </source>
</evidence>
<keyword evidence="1" id="KW-0812">Transmembrane</keyword>
<proteinExistence type="predicted"/>
<name>A0A0E9X3D9_ANGAN</name>
<evidence type="ECO:0000313" key="2">
    <source>
        <dbReference type="EMBL" id="JAH96986.1"/>
    </source>
</evidence>
<keyword evidence="1" id="KW-0472">Membrane</keyword>